<keyword evidence="1" id="KW-0472">Membrane</keyword>
<dbReference type="EMBL" id="QZAA01000165">
    <property type="protein sequence ID" value="RQD75268.1"/>
    <property type="molecule type" value="Genomic_DNA"/>
</dbReference>
<feature type="transmembrane region" description="Helical" evidence="1">
    <location>
        <begin position="50"/>
        <end position="69"/>
    </location>
</feature>
<gene>
    <name evidence="2" type="ORF">D5R97_06415</name>
</gene>
<evidence type="ECO:0000313" key="2">
    <source>
        <dbReference type="EMBL" id="RQD75268.1"/>
    </source>
</evidence>
<protein>
    <recommendedName>
        <fullName evidence="4">DUF3311 domain-containing protein</fullName>
    </recommendedName>
</protein>
<reference evidence="2 3" key="1">
    <citation type="submission" date="2018-08" db="EMBL/GenBank/DDBJ databases">
        <title>The metabolism and importance of syntrophic acetate oxidation coupled to methane or sulfide production in haloalkaline environments.</title>
        <authorList>
            <person name="Timmers P.H.A."/>
            <person name="Vavourakis C.D."/>
            <person name="Sorokin D.Y."/>
            <person name="Sinninghe Damste J.S."/>
            <person name="Muyzer G."/>
            <person name="Stams A.J.M."/>
            <person name="Plugge C.M."/>
        </authorList>
    </citation>
    <scope>NUCLEOTIDE SEQUENCE [LARGE SCALE GENOMIC DNA]</scope>
    <source>
        <strain evidence="2">MSAO_Bac1</strain>
    </source>
</reference>
<comment type="caution">
    <text evidence="2">The sequence shown here is derived from an EMBL/GenBank/DDBJ whole genome shotgun (WGS) entry which is preliminary data.</text>
</comment>
<keyword evidence="1" id="KW-0812">Transmembrane</keyword>
<name>A0A424YD07_9FIRM</name>
<dbReference type="Proteomes" id="UP000285138">
    <property type="component" value="Unassembled WGS sequence"/>
</dbReference>
<evidence type="ECO:0000256" key="1">
    <source>
        <dbReference type="SAM" id="Phobius"/>
    </source>
</evidence>
<evidence type="ECO:0008006" key="4">
    <source>
        <dbReference type="Google" id="ProtNLM"/>
    </source>
</evidence>
<evidence type="ECO:0000313" key="3">
    <source>
        <dbReference type="Proteomes" id="UP000285138"/>
    </source>
</evidence>
<sequence length="88" mass="10422">MRKASFRMRFVLVIVIVLLMFLLHNNFWSWQLDASFPLLFGFMPFAYSYYIFYTVLATVAMYVTIVLIWPDPPEDLTSSVGVKEEERE</sequence>
<keyword evidence="1" id="KW-1133">Transmembrane helix</keyword>
<proteinExistence type="predicted"/>
<organism evidence="2 3">
    <name type="scientific">Candidatus Syntrophonatronum acetioxidans</name>
    <dbReference type="NCBI Taxonomy" id="1795816"/>
    <lineage>
        <taxon>Bacteria</taxon>
        <taxon>Bacillati</taxon>
        <taxon>Bacillota</taxon>
        <taxon>Clostridia</taxon>
        <taxon>Eubacteriales</taxon>
        <taxon>Syntrophomonadaceae</taxon>
        <taxon>Candidatus Syntrophonatronum</taxon>
    </lineage>
</organism>
<dbReference type="AlphaFoldDB" id="A0A424YD07"/>
<accession>A0A424YD07</accession>